<name>A0A6A6BRM9_9PEZI</name>
<evidence type="ECO:0000256" key="1">
    <source>
        <dbReference type="SAM" id="MobiDB-lite"/>
    </source>
</evidence>
<feature type="compositionally biased region" description="Basic residues" evidence="1">
    <location>
        <begin position="193"/>
        <end position="207"/>
    </location>
</feature>
<feature type="region of interest" description="Disordered" evidence="1">
    <location>
        <begin position="53"/>
        <end position="98"/>
    </location>
</feature>
<dbReference type="RefSeq" id="XP_033400953.1">
    <property type="nucleotide sequence ID" value="XM_033535344.1"/>
</dbReference>
<feature type="region of interest" description="Disordered" evidence="1">
    <location>
        <begin position="1"/>
        <end position="20"/>
    </location>
</feature>
<dbReference type="EMBL" id="ML995478">
    <property type="protein sequence ID" value="KAF2145241.1"/>
    <property type="molecule type" value="Genomic_DNA"/>
</dbReference>
<gene>
    <name evidence="2" type="ORF">K452DRAFT_136953</name>
</gene>
<feature type="region of interest" description="Disordered" evidence="1">
    <location>
        <begin position="171"/>
        <end position="214"/>
    </location>
</feature>
<evidence type="ECO:0000313" key="2">
    <source>
        <dbReference type="EMBL" id="KAF2145241.1"/>
    </source>
</evidence>
<proteinExistence type="predicted"/>
<reference evidence="2" key="1">
    <citation type="journal article" date="2020" name="Stud. Mycol.">
        <title>101 Dothideomycetes genomes: a test case for predicting lifestyles and emergence of pathogens.</title>
        <authorList>
            <person name="Haridas S."/>
            <person name="Albert R."/>
            <person name="Binder M."/>
            <person name="Bloem J."/>
            <person name="Labutti K."/>
            <person name="Salamov A."/>
            <person name="Andreopoulos B."/>
            <person name="Baker S."/>
            <person name="Barry K."/>
            <person name="Bills G."/>
            <person name="Bluhm B."/>
            <person name="Cannon C."/>
            <person name="Castanera R."/>
            <person name="Culley D."/>
            <person name="Daum C."/>
            <person name="Ezra D."/>
            <person name="Gonzalez J."/>
            <person name="Henrissat B."/>
            <person name="Kuo A."/>
            <person name="Liang C."/>
            <person name="Lipzen A."/>
            <person name="Lutzoni F."/>
            <person name="Magnuson J."/>
            <person name="Mondo S."/>
            <person name="Nolan M."/>
            <person name="Ohm R."/>
            <person name="Pangilinan J."/>
            <person name="Park H.-J."/>
            <person name="Ramirez L."/>
            <person name="Alfaro M."/>
            <person name="Sun H."/>
            <person name="Tritt A."/>
            <person name="Yoshinaga Y."/>
            <person name="Zwiers L.-H."/>
            <person name="Turgeon B."/>
            <person name="Goodwin S."/>
            <person name="Spatafora J."/>
            <person name="Crous P."/>
            <person name="Grigoriev I."/>
        </authorList>
    </citation>
    <scope>NUCLEOTIDE SEQUENCE</scope>
    <source>
        <strain evidence="2">CBS 121167</strain>
    </source>
</reference>
<accession>A0A6A6BRM9</accession>
<keyword evidence="3" id="KW-1185">Reference proteome</keyword>
<evidence type="ECO:0000313" key="3">
    <source>
        <dbReference type="Proteomes" id="UP000799438"/>
    </source>
</evidence>
<protein>
    <submittedName>
        <fullName evidence="2">Uncharacterized protein</fullName>
    </submittedName>
</protein>
<dbReference type="AlphaFoldDB" id="A0A6A6BRM9"/>
<dbReference type="GeneID" id="54292838"/>
<organism evidence="2 3">
    <name type="scientific">Aplosporella prunicola CBS 121167</name>
    <dbReference type="NCBI Taxonomy" id="1176127"/>
    <lineage>
        <taxon>Eukaryota</taxon>
        <taxon>Fungi</taxon>
        <taxon>Dikarya</taxon>
        <taxon>Ascomycota</taxon>
        <taxon>Pezizomycotina</taxon>
        <taxon>Dothideomycetes</taxon>
        <taxon>Dothideomycetes incertae sedis</taxon>
        <taxon>Botryosphaeriales</taxon>
        <taxon>Aplosporellaceae</taxon>
        <taxon>Aplosporella</taxon>
    </lineage>
</organism>
<dbReference type="Proteomes" id="UP000799438">
    <property type="component" value="Unassembled WGS sequence"/>
</dbReference>
<sequence length="286" mass="31062">MLARRGPAPDLASRGTAASGVEEDLRDLALGLLGLAWAAPALQPQPFRRTHVRVHAVSSSSAPTATDSFHQAPRRRRARQEPRPTRTALSTPHAPHDARCAALGKVEGRVPRRGSRSTHTLSNTHTRFLRPRNAPQRNAFVASYPKLTPCPPDAGPEPRCHAITAADEARAGAPPARWPTWANFPETGETAKEKKKKKKKKKEKKKGASGGMGRARALGCDRGFEWRRLGGPDCGRDEGIMDGGEIERERDRGGWSRTLACVPAGRLQHLLHVMCTACCTGTDLPV</sequence>